<dbReference type="AlphaFoldDB" id="F0WYD0"/>
<organism evidence="2">
    <name type="scientific">Albugo laibachii Nc14</name>
    <dbReference type="NCBI Taxonomy" id="890382"/>
    <lineage>
        <taxon>Eukaryota</taxon>
        <taxon>Sar</taxon>
        <taxon>Stramenopiles</taxon>
        <taxon>Oomycota</taxon>
        <taxon>Peronosporomycetes</taxon>
        <taxon>Albuginales</taxon>
        <taxon>Albuginaceae</taxon>
        <taxon>Albugo</taxon>
    </lineage>
</organism>
<accession>F0WYD0</accession>
<reference evidence="2" key="1">
    <citation type="journal article" date="2011" name="PLoS Biol.">
        <title>Gene gain and loss during evolution of obligate parasitism in the white rust pathogen of Arabidopsis thaliana.</title>
        <authorList>
            <person name="Kemen E."/>
            <person name="Gardiner A."/>
            <person name="Schultz-Larsen T."/>
            <person name="Kemen A.C."/>
            <person name="Balmuth A.L."/>
            <person name="Robert-Seilaniantz A."/>
            <person name="Bailey K."/>
            <person name="Holub E."/>
            <person name="Studholme D.J."/>
            <person name="Maclean D."/>
            <person name="Jones J.D."/>
        </authorList>
    </citation>
    <scope>NUCLEOTIDE SEQUENCE</scope>
</reference>
<feature type="compositionally biased region" description="Basic and acidic residues" evidence="1">
    <location>
        <begin position="22"/>
        <end position="33"/>
    </location>
</feature>
<gene>
    <name evidence="2" type="primary">AlNc14C378G11190</name>
    <name evidence="2" type="ORF">ALNC14_126270</name>
</gene>
<reference evidence="2" key="2">
    <citation type="submission" date="2011-02" db="EMBL/GenBank/DDBJ databases">
        <authorList>
            <person name="MacLean D."/>
        </authorList>
    </citation>
    <scope>NUCLEOTIDE SEQUENCE</scope>
</reference>
<evidence type="ECO:0000256" key="1">
    <source>
        <dbReference type="SAM" id="MobiDB-lite"/>
    </source>
</evidence>
<dbReference type="EMBL" id="FR824422">
    <property type="protein sequence ID" value="CCA26483.1"/>
    <property type="molecule type" value="Genomic_DNA"/>
</dbReference>
<dbReference type="HOGENOM" id="CLU_112674_0_0_1"/>
<sequence>MRPTDRIADAAKPAAPADLIDSSERATDRIHEEKSEVPEVALVKVLAMLEDFPVRMCRMESSQSGKERQHRKDSTESSVFDSVLGVGAMMILQALKCKPSPKRSLNLLPATSFGARRLAQIAGNYKLGPAELGVSWAASAGLSIPRQGYTKSWVFTPRASN</sequence>
<feature type="region of interest" description="Disordered" evidence="1">
    <location>
        <begin position="1"/>
        <end position="33"/>
    </location>
</feature>
<proteinExistence type="predicted"/>
<protein>
    <submittedName>
        <fullName evidence="2">AlNc14C378G11190 protein</fullName>
    </submittedName>
</protein>
<name>F0WYD0_9STRA</name>
<evidence type="ECO:0000313" key="2">
    <source>
        <dbReference type="EMBL" id="CCA26483.1"/>
    </source>
</evidence>